<evidence type="ECO:0000256" key="11">
    <source>
        <dbReference type="ARBA" id="ARBA00023004"/>
    </source>
</evidence>
<gene>
    <name evidence="16" type="ORF">GV829_04870</name>
</gene>
<keyword evidence="5 14" id="KW-1003">Cell membrane</keyword>
<dbReference type="AlphaFoldDB" id="A0A6M4AX12"/>
<dbReference type="HAMAP" id="MF_02239">
    <property type="entry name" value="HemJ"/>
    <property type="match status" value="1"/>
</dbReference>
<evidence type="ECO:0000256" key="8">
    <source>
        <dbReference type="ARBA" id="ARBA00022723"/>
    </source>
</evidence>
<protein>
    <recommendedName>
        <fullName evidence="4 14">Protoporphyrinogen IX oxidase</fullName>
        <shortName evidence="14">PPO</shortName>
        <ecNumber evidence="14 15">1.3.99.-</ecNumber>
    </recommendedName>
</protein>
<evidence type="ECO:0000256" key="3">
    <source>
        <dbReference type="ARBA" id="ARBA00006501"/>
    </source>
</evidence>
<dbReference type="InterPro" id="IPR005265">
    <property type="entry name" value="HemJ-like"/>
</dbReference>
<comment type="pathway">
    <text evidence="2 14 15">Porphyrin-containing compound metabolism; protoporphyrin-IX biosynthesis; protoporphyrin-IX from protoporphyrinogen-IX: step 1/1.</text>
</comment>
<dbReference type="EMBL" id="CP053015">
    <property type="protein sequence ID" value="QJQ33575.1"/>
    <property type="molecule type" value="Genomic_DNA"/>
</dbReference>
<sequence length="146" mass="16626">MGFLGGAYLWVLALHVIFVIFLMAALFMMPRFFVYHQECEPGSPEIDRWIDRENKLRSIILNPSIVLVWVFGMVLAAHGGFWLDGWFLVKLALVIGLSAYHGWVIGYMKALRRGEHRLSGKKLRLLNEVPGLATIAIVILVFVKPF</sequence>
<feature type="transmembrane region" description="Helical" evidence="14">
    <location>
        <begin position="6"/>
        <end position="27"/>
    </location>
</feature>
<evidence type="ECO:0000256" key="7">
    <source>
        <dbReference type="ARBA" id="ARBA00022692"/>
    </source>
</evidence>
<comment type="similarity">
    <text evidence="3 14 15">Belongs to the HemJ family.</text>
</comment>
<dbReference type="UniPathway" id="UPA00251">
    <property type="reaction ID" value="UER00324"/>
</dbReference>
<dbReference type="PANTHER" id="PTHR40255">
    <property type="entry name" value="UPF0093 MEMBRANE PROTEIN SLR1790"/>
    <property type="match status" value="1"/>
</dbReference>
<evidence type="ECO:0000256" key="10">
    <source>
        <dbReference type="ARBA" id="ARBA00023002"/>
    </source>
</evidence>
<keyword evidence="9 14" id="KW-1133">Transmembrane helix</keyword>
<dbReference type="Pfam" id="PF03653">
    <property type="entry name" value="UPF0093"/>
    <property type="match status" value="1"/>
</dbReference>
<dbReference type="Proteomes" id="UP000503018">
    <property type="component" value="Chromosome"/>
</dbReference>
<comment type="catalytic activity">
    <reaction evidence="13 14 15">
        <text>protoporphyrinogen IX + 3 A = protoporphyrin IX + 3 AH2</text>
        <dbReference type="Rhea" id="RHEA:62000"/>
        <dbReference type="ChEBI" id="CHEBI:13193"/>
        <dbReference type="ChEBI" id="CHEBI:17499"/>
        <dbReference type="ChEBI" id="CHEBI:57306"/>
        <dbReference type="ChEBI" id="CHEBI:57307"/>
    </reaction>
</comment>
<evidence type="ECO:0000313" key="16">
    <source>
        <dbReference type="EMBL" id="QJQ33575.1"/>
    </source>
</evidence>
<dbReference type="KEGG" id="slan:GV829_04870"/>
<keyword evidence="10 14" id="KW-0560">Oxidoreductase</keyword>
<comment type="subcellular location">
    <subcellularLocation>
        <location evidence="1 14">Cell membrane</location>
        <topology evidence="1 14">Multi-pass membrane protein</topology>
    </subcellularLocation>
</comment>
<feature type="transmembrane region" description="Helical" evidence="14">
    <location>
        <begin position="87"/>
        <end position="105"/>
    </location>
</feature>
<comment type="function">
    <text evidence="14 15">Catalyzes the oxidation of protoporphyrinogen IX to protoporphyrin IX.</text>
</comment>
<evidence type="ECO:0000256" key="1">
    <source>
        <dbReference type="ARBA" id="ARBA00004651"/>
    </source>
</evidence>
<comment type="subunit">
    <text evidence="14">Homodimer.</text>
</comment>
<organism evidence="16 17">
    <name type="scientific">Sphingomonas lacunae</name>
    <dbReference type="NCBI Taxonomy" id="2698828"/>
    <lineage>
        <taxon>Bacteria</taxon>
        <taxon>Pseudomonadati</taxon>
        <taxon>Pseudomonadota</taxon>
        <taxon>Alphaproteobacteria</taxon>
        <taxon>Sphingomonadales</taxon>
        <taxon>Sphingomonadaceae</taxon>
        <taxon>Sphingomonas</taxon>
    </lineage>
</organism>
<evidence type="ECO:0000256" key="14">
    <source>
        <dbReference type="HAMAP-Rule" id="MF_02239"/>
    </source>
</evidence>
<dbReference type="EC" id="1.3.99.-" evidence="14 15"/>
<feature type="binding site" description="axial binding residue" evidence="14">
    <location>
        <position position="15"/>
    </location>
    <ligand>
        <name>heme</name>
        <dbReference type="ChEBI" id="CHEBI:30413"/>
    </ligand>
    <ligandPart>
        <name>Fe</name>
        <dbReference type="ChEBI" id="CHEBI:18248"/>
    </ligandPart>
</feature>
<keyword evidence="11 14" id="KW-0408">Iron</keyword>
<keyword evidence="7 14" id="KW-0812">Transmembrane</keyword>
<keyword evidence="6 14" id="KW-0349">Heme</keyword>
<evidence type="ECO:0000313" key="17">
    <source>
        <dbReference type="Proteomes" id="UP000503018"/>
    </source>
</evidence>
<keyword evidence="12 14" id="KW-0472">Membrane</keyword>
<evidence type="ECO:0000256" key="12">
    <source>
        <dbReference type="ARBA" id="ARBA00023136"/>
    </source>
</evidence>
<evidence type="ECO:0000256" key="6">
    <source>
        <dbReference type="ARBA" id="ARBA00022617"/>
    </source>
</evidence>
<evidence type="ECO:0000256" key="5">
    <source>
        <dbReference type="ARBA" id="ARBA00022475"/>
    </source>
</evidence>
<dbReference type="PIRSF" id="PIRSF004638">
    <property type="entry name" value="UCP004638"/>
    <property type="match status" value="1"/>
</dbReference>
<dbReference type="GO" id="GO:0046872">
    <property type="term" value="F:metal ion binding"/>
    <property type="evidence" value="ECO:0007669"/>
    <property type="project" value="UniProtKB-UniRule"/>
</dbReference>
<accession>A0A6M4AX12</accession>
<dbReference type="GO" id="GO:0070818">
    <property type="term" value="F:protoporphyrinogen oxidase activity"/>
    <property type="evidence" value="ECO:0007669"/>
    <property type="project" value="UniProtKB-UniRule"/>
</dbReference>
<feature type="transmembrane region" description="Helical" evidence="14">
    <location>
        <begin position="59"/>
        <end position="81"/>
    </location>
</feature>
<name>A0A6M4AX12_9SPHN</name>
<dbReference type="PANTHER" id="PTHR40255:SF1">
    <property type="entry name" value="PROTOPORPHYRINOGEN IX OXIDASE"/>
    <property type="match status" value="1"/>
</dbReference>
<feature type="binding site" description="axial binding residue" evidence="14">
    <location>
        <position position="90"/>
    </location>
    <ligand>
        <name>heme</name>
        <dbReference type="ChEBI" id="CHEBI:30413"/>
    </ligand>
    <ligandPart>
        <name>Fe</name>
        <dbReference type="ChEBI" id="CHEBI:18248"/>
    </ligandPart>
</feature>
<keyword evidence="8 14" id="KW-0479">Metal-binding</keyword>
<proteinExistence type="inferred from homology"/>
<evidence type="ECO:0000256" key="4">
    <source>
        <dbReference type="ARBA" id="ARBA00017504"/>
    </source>
</evidence>
<keyword evidence="17" id="KW-1185">Reference proteome</keyword>
<dbReference type="GO" id="GO:0006782">
    <property type="term" value="P:protoporphyrinogen IX biosynthetic process"/>
    <property type="evidence" value="ECO:0007669"/>
    <property type="project" value="UniProtKB-UniRule"/>
</dbReference>
<feature type="transmembrane region" description="Helical" evidence="14">
    <location>
        <begin position="125"/>
        <end position="143"/>
    </location>
</feature>
<evidence type="ECO:0000256" key="2">
    <source>
        <dbReference type="ARBA" id="ARBA00005073"/>
    </source>
</evidence>
<evidence type="ECO:0000256" key="13">
    <source>
        <dbReference type="ARBA" id="ARBA00048390"/>
    </source>
</evidence>
<evidence type="ECO:0000256" key="9">
    <source>
        <dbReference type="ARBA" id="ARBA00022989"/>
    </source>
</evidence>
<comment type="cofactor">
    <cofactor evidence="14 15">
        <name>heme b</name>
        <dbReference type="ChEBI" id="CHEBI:60344"/>
    </cofactor>
    <text evidence="14 15">Binds 1 heme b (iron(II)-protoporphyrin IX) group per subunit.</text>
</comment>
<dbReference type="RefSeq" id="WP_169947966.1">
    <property type="nucleotide sequence ID" value="NZ_CP053015.1"/>
</dbReference>
<evidence type="ECO:0000256" key="15">
    <source>
        <dbReference type="PIRNR" id="PIRNR004638"/>
    </source>
</evidence>
<dbReference type="GO" id="GO:0005886">
    <property type="term" value="C:plasma membrane"/>
    <property type="evidence" value="ECO:0007669"/>
    <property type="project" value="UniProtKB-SubCell"/>
</dbReference>
<reference evidence="16 17" key="1">
    <citation type="submission" date="2020-01" db="EMBL/GenBank/DDBJ databases">
        <title>Sphingomonas sp. strain CSW-10.</title>
        <authorList>
            <person name="Chen W.-M."/>
        </authorList>
    </citation>
    <scope>NUCLEOTIDE SEQUENCE [LARGE SCALE GENOMIC DNA]</scope>
    <source>
        <strain evidence="16 17">CSW-10</strain>
    </source>
</reference>